<evidence type="ECO:0000313" key="3">
    <source>
        <dbReference type="Proteomes" id="UP001295444"/>
    </source>
</evidence>
<accession>A0AAD1S4E3</accession>
<feature type="compositionally biased region" description="Basic and acidic residues" evidence="1">
    <location>
        <begin position="1"/>
        <end position="11"/>
    </location>
</feature>
<reference evidence="2" key="1">
    <citation type="submission" date="2022-03" db="EMBL/GenBank/DDBJ databases">
        <authorList>
            <person name="Alioto T."/>
            <person name="Alioto T."/>
            <person name="Gomez Garrido J."/>
        </authorList>
    </citation>
    <scope>NUCLEOTIDE SEQUENCE</scope>
</reference>
<dbReference type="Proteomes" id="UP001295444">
    <property type="component" value="Chromosome 05"/>
</dbReference>
<gene>
    <name evidence="2" type="ORF">PECUL_23A019137</name>
</gene>
<dbReference type="EMBL" id="OW240916">
    <property type="protein sequence ID" value="CAH2292079.1"/>
    <property type="molecule type" value="Genomic_DNA"/>
</dbReference>
<protein>
    <submittedName>
        <fullName evidence="2">Uncharacterized protein</fullName>
    </submittedName>
</protein>
<name>A0AAD1S4E3_PELCU</name>
<feature type="region of interest" description="Disordered" evidence="1">
    <location>
        <begin position="1"/>
        <end position="91"/>
    </location>
</feature>
<dbReference type="AlphaFoldDB" id="A0AAD1S4E3"/>
<evidence type="ECO:0000256" key="1">
    <source>
        <dbReference type="SAM" id="MobiDB-lite"/>
    </source>
</evidence>
<proteinExistence type="predicted"/>
<sequence>MAEGPMEERTVRLQARAEVTSSRTQRGIRAPEVDGGTRGEYGTAARRQERRSQAWAHQPEQEVRSIRYRQRSGCTGGCGSPASPSEVPSLDRRRRGLQFQWWFLRLLMVSIEPARRKRWRVERGQVSIRGIVTGRSRGM</sequence>
<evidence type="ECO:0000313" key="2">
    <source>
        <dbReference type="EMBL" id="CAH2292079.1"/>
    </source>
</evidence>
<keyword evidence="3" id="KW-1185">Reference proteome</keyword>
<organism evidence="2 3">
    <name type="scientific">Pelobates cultripes</name>
    <name type="common">Western spadefoot toad</name>
    <dbReference type="NCBI Taxonomy" id="61616"/>
    <lineage>
        <taxon>Eukaryota</taxon>
        <taxon>Metazoa</taxon>
        <taxon>Chordata</taxon>
        <taxon>Craniata</taxon>
        <taxon>Vertebrata</taxon>
        <taxon>Euteleostomi</taxon>
        <taxon>Amphibia</taxon>
        <taxon>Batrachia</taxon>
        <taxon>Anura</taxon>
        <taxon>Pelobatoidea</taxon>
        <taxon>Pelobatidae</taxon>
        <taxon>Pelobates</taxon>
    </lineage>
</organism>